<dbReference type="Gene3D" id="2.40.50.140">
    <property type="entry name" value="Nucleic acid-binding proteins"/>
    <property type="match status" value="1"/>
</dbReference>
<dbReference type="InterPro" id="IPR002547">
    <property type="entry name" value="tRNA-bd_dom"/>
</dbReference>
<keyword evidence="9" id="KW-0547">Nucleotide-binding</keyword>
<keyword evidence="8 18" id="KW-0436">Ligase</keyword>
<dbReference type="InterPro" id="IPR051270">
    <property type="entry name" value="Tyrosine-tRNA_ligase_regulator"/>
</dbReference>
<evidence type="ECO:0000256" key="2">
    <source>
        <dbReference type="ARBA" id="ARBA00004496"/>
    </source>
</evidence>
<evidence type="ECO:0000256" key="13">
    <source>
        <dbReference type="ARBA" id="ARBA00023146"/>
    </source>
</evidence>
<dbReference type="AlphaFoldDB" id="A0A1F5QCF9"/>
<keyword evidence="13" id="KW-0030">Aminoacyl-tRNA synthetase</keyword>
<dbReference type="CDD" id="cd02800">
    <property type="entry name" value="tRNA_bind_EcMetRS_like"/>
    <property type="match status" value="1"/>
</dbReference>
<evidence type="ECO:0000256" key="15">
    <source>
        <dbReference type="ARBA" id="ARBA00047364"/>
    </source>
</evidence>
<dbReference type="EMBL" id="MFFF01000011">
    <property type="protein sequence ID" value="OGE99869.1"/>
    <property type="molecule type" value="Genomic_DNA"/>
</dbReference>
<accession>A0A1F5QCF9</accession>
<gene>
    <name evidence="18" type="ORF">A3J05_03625</name>
</gene>
<dbReference type="SUPFAM" id="SSF50249">
    <property type="entry name" value="Nucleic acid-binding proteins"/>
    <property type="match status" value="1"/>
</dbReference>
<evidence type="ECO:0000313" key="18">
    <source>
        <dbReference type="EMBL" id="OGE99869.1"/>
    </source>
</evidence>
<keyword evidence="12" id="KW-0648">Protein biosynthesis</keyword>
<dbReference type="GO" id="GO:0000049">
    <property type="term" value="F:tRNA binding"/>
    <property type="evidence" value="ECO:0007669"/>
    <property type="project" value="UniProtKB-UniRule"/>
</dbReference>
<evidence type="ECO:0000256" key="10">
    <source>
        <dbReference type="ARBA" id="ARBA00022840"/>
    </source>
</evidence>
<dbReference type="InterPro" id="IPR004495">
    <property type="entry name" value="Met-tRNA-synth_bsu_C"/>
</dbReference>
<keyword evidence="10" id="KW-0067">ATP-binding</keyword>
<evidence type="ECO:0000256" key="9">
    <source>
        <dbReference type="ARBA" id="ARBA00022741"/>
    </source>
</evidence>
<keyword evidence="6" id="KW-0963">Cytoplasm</keyword>
<evidence type="ECO:0000313" key="19">
    <source>
        <dbReference type="Proteomes" id="UP000177235"/>
    </source>
</evidence>
<evidence type="ECO:0000256" key="4">
    <source>
        <dbReference type="ARBA" id="ARBA00012838"/>
    </source>
</evidence>
<comment type="subunit">
    <text evidence="3">Homodimer.</text>
</comment>
<dbReference type="GO" id="GO:0004825">
    <property type="term" value="F:methionine-tRNA ligase activity"/>
    <property type="evidence" value="ECO:0007669"/>
    <property type="project" value="UniProtKB-EC"/>
</dbReference>
<reference evidence="18 19" key="1">
    <citation type="journal article" date="2016" name="Nat. Commun.">
        <title>Thousands of microbial genomes shed light on interconnected biogeochemical processes in an aquifer system.</title>
        <authorList>
            <person name="Anantharaman K."/>
            <person name="Brown C.T."/>
            <person name="Hug L.A."/>
            <person name="Sharon I."/>
            <person name="Castelle C.J."/>
            <person name="Probst A.J."/>
            <person name="Thomas B.C."/>
            <person name="Singh A."/>
            <person name="Wilkins M.J."/>
            <person name="Karaoz U."/>
            <person name="Brodie E.L."/>
            <person name="Williams K.H."/>
            <person name="Hubbard S.S."/>
            <person name="Banfield J.F."/>
        </authorList>
    </citation>
    <scope>NUCLEOTIDE SEQUENCE [LARGE SCALE GENOMIC DNA]</scope>
</reference>
<evidence type="ECO:0000256" key="11">
    <source>
        <dbReference type="ARBA" id="ARBA00022884"/>
    </source>
</evidence>
<dbReference type="PANTHER" id="PTHR11586">
    <property type="entry name" value="TRNA-AMINOACYLATION COFACTOR ARC1 FAMILY MEMBER"/>
    <property type="match status" value="1"/>
</dbReference>
<evidence type="ECO:0000256" key="14">
    <source>
        <dbReference type="ARBA" id="ARBA00030904"/>
    </source>
</evidence>
<sequence length="108" mass="11744">MNMIPYEDFKKLEIKIGKIEAAERVEGSGKLLKLQVDLGDGTRQIIAGIGRFHAPEDIIGHEIVVLANLEHRTLLGHESQGMLLAADTGEGPVLLRPDKEVPPGTAVR</sequence>
<dbReference type="GO" id="GO:0005524">
    <property type="term" value="F:ATP binding"/>
    <property type="evidence" value="ECO:0007669"/>
    <property type="project" value="UniProtKB-KW"/>
</dbReference>
<keyword evidence="7 16" id="KW-0820">tRNA-binding</keyword>
<evidence type="ECO:0000256" key="6">
    <source>
        <dbReference type="ARBA" id="ARBA00022490"/>
    </source>
</evidence>
<dbReference type="GO" id="GO:0006431">
    <property type="term" value="P:methionyl-tRNA aminoacylation"/>
    <property type="evidence" value="ECO:0007669"/>
    <property type="project" value="InterPro"/>
</dbReference>
<dbReference type="PANTHER" id="PTHR11586:SF37">
    <property type="entry name" value="TRNA-BINDING DOMAIN-CONTAINING PROTEIN"/>
    <property type="match status" value="1"/>
</dbReference>
<dbReference type="EC" id="6.1.1.10" evidence="4"/>
<comment type="catalytic activity">
    <reaction evidence="15">
        <text>tRNA(Met) + L-methionine + ATP = L-methionyl-tRNA(Met) + AMP + diphosphate</text>
        <dbReference type="Rhea" id="RHEA:13481"/>
        <dbReference type="Rhea" id="RHEA-COMP:9667"/>
        <dbReference type="Rhea" id="RHEA-COMP:9698"/>
        <dbReference type="ChEBI" id="CHEBI:30616"/>
        <dbReference type="ChEBI" id="CHEBI:33019"/>
        <dbReference type="ChEBI" id="CHEBI:57844"/>
        <dbReference type="ChEBI" id="CHEBI:78442"/>
        <dbReference type="ChEBI" id="CHEBI:78530"/>
        <dbReference type="ChEBI" id="CHEBI:456215"/>
        <dbReference type="EC" id="6.1.1.10"/>
    </reaction>
</comment>
<comment type="caution">
    <text evidence="18">The sequence shown here is derived from an EMBL/GenBank/DDBJ whole genome shotgun (WGS) entry which is preliminary data.</text>
</comment>
<evidence type="ECO:0000256" key="3">
    <source>
        <dbReference type="ARBA" id="ARBA00011738"/>
    </source>
</evidence>
<dbReference type="Pfam" id="PF01588">
    <property type="entry name" value="tRNA_bind"/>
    <property type="match status" value="1"/>
</dbReference>
<comment type="function">
    <text evidence="1">Is required not only for elongation of protein synthesis but also for the initiation of all mRNA translation through initiator tRNA(fMet) aminoacylation.</text>
</comment>
<evidence type="ECO:0000256" key="8">
    <source>
        <dbReference type="ARBA" id="ARBA00022598"/>
    </source>
</evidence>
<name>A0A1F5QCF9_9BACT</name>
<dbReference type="GO" id="GO:0005737">
    <property type="term" value="C:cytoplasm"/>
    <property type="evidence" value="ECO:0007669"/>
    <property type="project" value="UniProtKB-SubCell"/>
</dbReference>
<evidence type="ECO:0000256" key="5">
    <source>
        <dbReference type="ARBA" id="ARBA00018753"/>
    </source>
</evidence>
<evidence type="ECO:0000259" key="17">
    <source>
        <dbReference type="PROSITE" id="PS50886"/>
    </source>
</evidence>
<keyword evidence="11 16" id="KW-0694">RNA-binding</keyword>
<dbReference type="PROSITE" id="PS50886">
    <property type="entry name" value="TRBD"/>
    <property type="match status" value="1"/>
</dbReference>
<organism evidence="18 19">
    <name type="scientific">Candidatus Doudnabacteria bacterium RIFCSPLOWO2_02_FULL_48_13</name>
    <dbReference type="NCBI Taxonomy" id="1817845"/>
    <lineage>
        <taxon>Bacteria</taxon>
        <taxon>Candidatus Doudnaibacteriota</taxon>
    </lineage>
</organism>
<evidence type="ECO:0000256" key="7">
    <source>
        <dbReference type="ARBA" id="ARBA00022555"/>
    </source>
</evidence>
<dbReference type="Proteomes" id="UP000177235">
    <property type="component" value="Unassembled WGS sequence"/>
</dbReference>
<comment type="subcellular location">
    <subcellularLocation>
        <location evidence="2">Cytoplasm</location>
    </subcellularLocation>
</comment>
<dbReference type="InterPro" id="IPR012340">
    <property type="entry name" value="NA-bd_OB-fold"/>
</dbReference>
<protein>
    <recommendedName>
        <fullName evidence="5">Methionine--tRNA ligase</fullName>
        <ecNumber evidence="4">6.1.1.10</ecNumber>
    </recommendedName>
    <alternativeName>
        <fullName evidence="14">Methionyl-tRNA synthetase</fullName>
    </alternativeName>
</protein>
<evidence type="ECO:0000256" key="1">
    <source>
        <dbReference type="ARBA" id="ARBA00003314"/>
    </source>
</evidence>
<evidence type="ECO:0000256" key="12">
    <source>
        <dbReference type="ARBA" id="ARBA00022917"/>
    </source>
</evidence>
<evidence type="ECO:0000256" key="16">
    <source>
        <dbReference type="PROSITE-ProRule" id="PRU00209"/>
    </source>
</evidence>
<proteinExistence type="predicted"/>
<dbReference type="FunFam" id="2.40.50.140:FF:000042">
    <property type="entry name" value="Methionine--tRNA ligase"/>
    <property type="match status" value="1"/>
</dbReference>
<feature type="domain" description="TRNA-binding" evidence="17">
    <location>
        <begin position="8"/>
        <end position="108"/>
    </location>
</feature>